<dbReference type="NCBIfam" id="NF007837">
    <property type="entry name" value="PRK10549.1"/>
    <property type="match status" value="1"/>
</dbReference>
<evidence type="ECO:0000256" key="3">
    <source>
        <dbReference type="ARBA" id="ARBA00012438"/>
    </source>
</evidence>
<dbReference type="InterPro" id="IPR036890">
    <property type="entry name" value="HATPase_C_sf"/>
</dbReference>
<dbReference type="SUPFAM" id="SSF158472">
    <property type="entry name" value="HAMP domain-like"/>
    <property type="match status" value="1"/>
</dbReference>
<comment type="caution">
    <text evidence="15">The sequence shown here is derived from an EMBL/GenBank/DDBJ whole genome shotgun (WGS) entry which is preliminary data.</text>
</comment>
<dbReference type="SMART" id="SM00304">
    <property type="entry name" value="HAMP"/>
    <property type="match status" value="1"/>
</dbReference>
<dbReference type="InterPro" id="IPR005467">
    <property type="entry name" value="His_kinase_dom"/>
</dbReference>
<dbReference type="GO" id="GO:0000155">
    <property type="term" value="F:phosphorelay sensor kinase activity"/>
    <property type="evidence" value="ECO:0007669"/>
    <property type="project" value="InterPro"/>
</dbReference>
<dbReference type="InterPro" id="IPR003660">
    <property type="entry name" value="HAMP_dom"/>
</dbReference>
<dbReference type="Pfam" id="PF02518">
    <property type="entry name" value="HATPase_c"/>
    <property type="match status" value="1"/>
</dbReference>
<dbReference type="GO" id="GO:0005886">
    <property type="term" value="C:plasma membrane"/>
    <property type="evidence" value="ECO:0007669"/>
    <property type="project" value="UniProtKB-ARBA"/>
</dbReference>
<organism evidence="15 16">
    <name type="scientific">Moellerella wisconsensis ATCC 35017</name>
    <dbReference type="NCBI Taxonomy" id="1354267"/>
    <lineage>
        <taxon>Bacteria</taxon>
        <taxon>Pseudomonadati</taxon>
        <taxon>Pseudomonadota</taxon>
        <taxon>Gammaproteobacteria</taxon>
        <taxon>Enterobacterales</taxon>
        <taxon>Morganellaceae</taxon>
        <taxon>Moellerella</taxon>
    </lineage>
</organism>
<dbReference type="PANTHER" id="PTHR45436:SF5">
    <property type="entry name" value="SENSOR HISTIDINE KINASE TRCS"/>
    <property type="match status" value="1"/>
</dbReference>
<dbReference type="Gene3D" id="3.30.565.10">
    <property type="entry name" value="Histidine kinase-like ATPase, C-terminal domain"/>
    <property type="match status" value="1"/>
</dbReference>
<name>A0A0N0ZAP9_9GAMM</name>
<dbReference type="EC" id="2.7.13.3" evidence="3"/>
<evidence type="ECO:0000259" key="14">
    <source>
        <dbReference type="PROSITE" id="PS50885"/>
    </source>
</evidence>
<protein>
    <recommendedName>
        <fullName evidence="3">histidine kinase</fullName>
        <ecNumber evidence="3">2.7.13.3</ecNumber>
    </recommendedName>
</protein>
<dbReference type="Pfam" id="PF00512">
    <property type="entry name" value="HisKA"/>
    <property type="match status" value="1"/>
</dbReference>
<reference evidence="15 16" key="1">
    <citation type="submission" date="2015-07" db="EMBL/GenBank/DDBJ databases">
        <title>ATOL: Assembling a taxonomically balanced genome-scale reconstruction of the evolutionary history of the Enterobacteriaceae.</title>
        <authorList>
            <person name="Plunkett G.III."/>
            <person name="Neeno-Eckwall E.C."/>
            <person name="Glasner J.D."/>
            <person name="Perna N.T."/>
        </authorList>
    </citation>
    <scope>NUCLEOTIDE SEQUENCE [LARGE SCALE GENOMIC DNA]</scope>
    <source>
        <strain evidence="15 16">ATCC 35017</strain>
    </source>
</reference>
<dbReference type="Gene3D" id="6.10.340.10">
    <property type="match status" value="1"/>
</dbReference>
<dbReference type="NCBIfam" id="NF012163">
    <property type="entry name" value="BaeS_SmeS"/>
    <property type="match status" value="1"/>
</dbReference>
<dbReference type="InterPro" id="IPR003661">
    <property type="entry name" value="HisK_dim/P_dom"/>
</dbReference>
<dbReference type="Gene3D" id="1.10.287.130">
    <property type="match status" value="1"/>
</dbReference>
<evidence type="ECO:0000256" key="9">
    <source>
        <dbReference type="ARBA" id="ARBA00023012"/>
    </source>
</evidence>
<dbReference type="SMART" id="SM00388">
    <property type="entry name" value="HisKA"/>
    <property type="match status" value="1"/>
</dbReference>
<keyword evidence="6 12" id="KW-0812">Transmembrane</keyword>
<evidence type="ECO:0000256" key="7">
    <source>
        <dbReference type="ARBA" id="ARBA00022777"/>
    </source>
</evidence>
<evidence type="ECO:0000313" key="16">
    <source>
        <dbReference type="Proteomes" id="UP000053226"/>
    </source>
</evidence>
<dbReference type="InterPro" id="IPR003594">
    <property type="entry name" value="HATPase_dom"/>
</dbReference>
<evidence type="ECO:0000256" key="6">
    <source>
        <dbReference type="ARBA" id="ARBA00022692"/>
    </source>
</evidence>
<gene>
    <name evidence="15" type="ORF">M992_1781</name>
</gene>
<feature type="transmembrane region" description="Helical" evidence="12">
    <location>
        <begin position="193"/>
        <end position="214"/>
    </location>
</feature>
<proteinExistence type="predicted"/>
<comment type="catalytic activity">
    <reaction evidence="1">
        <text>ATP + protein L-histidine = ADP + protein N-phospho-L-histidine.</text>
        <dbReference type="EC" id="2.7.13.3"/>
    </reaction>
</comment>
<comment type="subcellular location">
    <subcellularLocation>
        <location evidence="2">Membrane</location>
    </subcellularLocation>
</comment>
<keyword evidence="9" id="KW-0902">Two-component regulatory system</keyword>
<dbReference type="InterPro" id="IPR036097">
    <property type="entry name" value="HisK_dim/P_sf"/>
</dbReference>
<feature type="region of interest" description="Disordered" evidence="11">
    <location>
        <begin position="98"/>
        <end position="121"/>
    </location>
</feature>
<dbReference type="EMBL" id="LGAA01000018">
    <property type="protein sequence ID" value="KPD02626.1"/>
    <property type="molecule type" value="Genomic_DNA"/>
</dbReference>
<evidence type="ECO:0000256" key="2">
    <source>
        <dbReference type="ARBA" id="ARBA00004370"/>
    </source>
</evidence>
<keyword evidence="8 12" id="KW-1133">Transmembrane helix</keyword>
<keyword evidence="16" id="KW-1185">Reference proteome</keyword>
<dbReference type="FunFam" id="1.10.287.130:FF:000014">
    <property type="entry name" value="Signal transduction histidine-protein kinase BaeS"/>
    <property type="match status" value="1"/>
</dbReference>
<sequence>MKRRLGLTQLRLTSLRTRLFLAIFATCILLVIIMHFGVRSSFQSGFIGYIKTDNQQRTKLIADALAEQYQEVGSWQFLMKDERAFFRILRSIEQGQHASNDLQNSRQHGPMNGHKHMSGMAPRNAPPQPMPMQFWVLDKRSKPLYGRKTPIPPDAIREPIKLNNGKIIGWVAASSTNRLTREIDLRFDAQQLYTSWIVAGISLLVALIATYFLARGFLQPIKRLLQGTQKLAAGDFSTRVPDSGPDELAKLAQNFNHLASTLEKNEQTRRDYMADISHELRTPLSVLRGELEAVQDGIRQATPETLNSLLAETETLIKLVNDLHLLSLSDRGSLAYRKQLINLTPVITVALGHAQRRLAEKPLTLEIALPEQVNVMADPDRITQLFYNLLENSLRYTHNGGQLRLQGEINHQQFILRWEDSAPGLSVEQCDKIFERFYRAESSRNRASGGSGLGLAICFNIVEAHNGTISASPSELGGVCITLTLPLMTIENTMLDHS</sequence>
<dbReference type="FunFam" id="3.30.565.10:FF:000006">
    <property type="entry name" value="Sensor histidine kinase WalK"/>
    <property type="match status" value="1"/>
</dbReference>
<dbReference type="AlphaFoldDB" id="A0A0N0ZAP9"/>
<evidence type="ECO:0000256" key="1">
    <source>
        <dbReference type="ARBA" id="ARBA00000085"/>
    </source>
</evidence>
<evidence type="ECO:0000259" key="13">
    <source>
        <dbReference type="PROSITE" id="PS50109"/>
    </source>
</evidence>
<dbReference type="PROSITE" id="PS50109">
    <property type="entry name" value="HIS_KIN"/>
    <property type="match status" value="1"/>
</dbReference>
<dbReference type="RefSeq" id="WP_053908198.1">
    <property type="nucleotide sequence ID" value="NZ_CAWMUS010000018.1"/>
</dbReference>
<evidence type="ECO:0000313" key="15">
    <source>
        <dbReference type="EMBL" id="KPD02626.1"/>
    </source>
</evidence>
<evidence type="ECO:0000256" key="8">
    <source>
        <dbReference type="ARBA" id="ARBA00022989"/>
    </source>
</evidence>
<dbReference type="CDD" id="cd00082">
    <property type="entry name" value="HisKA"/>
    <property type="match status" value="1"/>
</dbReference>
<dbReference type="InterPro" id="IPR004358">
    <property type="entry name" value="Sig_transdc_His_kin-like_C"/>
</dbReference>
<dbReference type="SUPFAM" id="SSF47384">
    <property type="entry name" value="Homodimeric domain of signal transducing histidine kinase"/>
    <property type="match status" value="1"/>
</dbReference>
<dbReference type="PROSITE" id="PS50885">
    <property type="entry name" value="HAMP"/>
    <property type="match status" value="1"/>
</dbReference>
<keyword evidence="7 15" id="KW-0418">Kinase</keyword>
<evidence type="ECO:0000256" key="5">
    <source>
        <dbReference type="ARBA" id="ARBA00022679"/>
    </source>
</evidence>
<dbReference type="Proteomes" id="UP000053226">
    <property type="component" value="Unassembled WGS sequence"/>
</dbReference>
<feature type="compositionally biased region" description="Polar residues" evidence="11">
    <location>
        <begin position="98"/>
        <end position="107"/>
    </location>
</feature>
<dbReference type="PRINTS" id="PR00344">
    <property type="entry name" value="BCTRLSENSOR"/>
</dbReference>
<feature type="domain" description="HAMP" evidence="14">
    <location>
        <begin position="215"/>
        <end position="267"/>
    </location>
</feature>
<evidence type="ECO:0000256" key="12">
    <source>
        <dbReference type="SAM" id="Phobius"/>
    </source>
</evidence>
<dbReference type="InterPro" id="IPR050428">
    <property type="entry name" value="TCS_sensor_his_kinase"/>
</dbReference>
<dbReference type="OrthoDB" id="9804645at2"/>
<evidence type="ECO:0000256" key="11">
    <source>
        <dbReference type="SAM" id="MobiDB-lite"/>
    </source>
</evidence>
<dbReference type="Pfam" id="PF00672">
    <property type="entry name" value="HAMP"/>
    <property type="match status" value="1"/>
</dbReference>
<dbReference type="CDD" id="cd06225">
    <property type="entry name" value="HAMP"/>
    <property type="match status" value="1"/>
</dbReference>
<feature type="domain" description="Histidine kinase" evidence="13">
    <location>
        <begin position="275"/>
        <end position="489"/>
    </location>
</feature>
<keyword evidence="4" id="KW-0597">Phosphoprotein</keyword>
<evidence type="ECO:0000256" key="4">
    <source>
        <dbReference type="ARBA" id="ARBA00022553"/>
    </source>
</evidence>
<keyword evidence="10 12" id="KW-0472">Membrane</keyword>
<keyword evidence="5 15" id="KW-0808">Transferase</keyword>
<evidence type="ECO:0000256" key="10">
    <source>
        <dbReference type="ARBA" id="ARBA00023136"/>
    </source>
</evidence>
<dbReference type="SUPFAM" id="SSF55874">
    <property type="entry name" value="ATPase domain of HSP90 chaperone/DNA topoisomerase II/histidine kinase"/>
    <property type="match status" value="1"/>
</dbReference>
<feature type="transmembrane region" description="Helical" evidence="12">
    <location>
        <begin position="20"/>
        <end position="38"/>
    </location>
</feature>
<accession>A0A0N0ZAP9</accession>
<dbReference type="SMART" id="SM00387">
    <property type="entry name" value="HATPase_c"/>
    <property type="match status" value="1"/>
</dbReference>
<dbReference type="PANTHER" id="PTHR45436">
    <property type="entry name" value="SENSOR HISTIDINE KINASE YKOH"/>
    <property type="match status" value="1"/>
</dbReference>